<dbReference type="AlphaFoldDB" id="A0A3N4J0X4"/>
<accession>A0A3N4J0X4</accession>
<keyword evidence="4" id="KW-1185">Reference proteome</keyword>
<evidence type="ECO:0000256" key="1">
    <source>
        <dbReference type="SAM" id="Phobius"/>
    </source>
</evidence>
<evidence type="ECO:0000313" key="3">
    <source>
        <dbReference type="EMBL" id="RPA90867.1"/>
    </source>
</evidence>
<dbReference type="OrthoDB" id="2430314at2759"/>
<dbReference type="Pfam" id="PF26138">
    <property type="entry name" value="DUF8040"/>
    <property type="match status" value="1"/>
</dbReference>
<proteinExistence type="predicted"/>
<dbReference type="EMBL" id="ML120512">
    <property type="protein sequence ID" value="RPA90867.1"/>
    <property type="molecule type" value="Genomic_DNA"/>
</dbReference>
<keyword evidence="1" id="KW-0472">Membrane</keyword>
<gene>
    <name evidence="3" type="ORF">L873DRAFT_1753155</name>
</gene>
<organism evidence="3 4">
    <name type="scientific">Choiromyces venosus 120613-1</name>
    <dbReference type="NCBI Taxonomy" id="1336337"/>
    <lineage>
        <taxon>Eukaryota</taxon>
        <taxon>Fungi</taxon>
        <taxon>Dikarya</taxon>
        <taxon>Ascomycota</taxon>
        <taxon>Pezizomycotina</taxon>
        <taxon>Pezizomycetes</taxon>
        <taxon>Pezizales</taxon>
        <taxon>Tuberaceae</taxon>
        <taxon>Choiromyces</taxon>
    </lineage>
</organism>
<evidence type="ECO:0000259" key="2">
    <source>
        <dbReference type="Pfam" id="PF26138"/>
    </source>
</evidence>
<feature type="domain" description="DUF8040" evidence="2">
    <location>
        <begin position="44"/>
        <end position="116"/>
    </location>
</feature>
<protein>
    <recommendedName>
        <fullName evidence="2">DUF8040 domain-containing protein</fullName>
    </recommendedName>
</protein>
<reference evidence="3 4" key="1">
    <citation type="journal article" date="2018" name="Nat. Ecol. Evol.">
        <title>Pezizomycetes genomes reveal the molecular basis of ectomycorrhizal truffle lifestyle.</title>
        <authorList>
            <person name="Murat C."/>
            <person name="Payen T."/>
            <person name="Noel B."/>
            <person name="Kuo A."/>
            <person name="Morin E."/>
            <person name="Chen J."/>
            <person name="Kohler A."/>
            <person name="Krizsan K."/>
            <person name="Balestrini R."/>
            <person name="Da Silva C."/>
            <person name="Montanini B."/>
            <person name="Hainaut M."/>
            <person name="Levati E."/>
            <person name="Barry K.W."/>
            <person name="Belfiori B."/>
            <person name="Cichocki N."/>
            <person name="Clum A."/>
            <person name="Dockter R.B."/>
            <person name="Fauchery L."/>
            <person name="Guy J."/>
            <person name="Iotti M."/>
            <person name="Le Tacon F."/>
            <person name="Lindquist E.A."/>
            <person name="Lipzen A."/>
            <person name="Malagnac F."/>
            <person name="Mello A."/>
            <person name="Molinier V."/>
            <person name="Miyauchi S."/>
            <person name="Poulain J."/>
            <person name="Riccioni C."/>
            <person name="Rubini A."/>
            <person name="Sitrit Y."/>
            <person name="Splivallo R."/>
            <person name="Traeger S."/>
            <person name="Wang M."/>
            <person name="Zifcakova L."/>
            <person name="Wipf D."/>
            <person name="Zambonelli A."/>
            <person name="Paolocci F."/>
            <person name="Nowrousian M."/>
            <person name="Ottonello S."/>
            <person name="Baldrian P."/>
            <person name="Spatafora J.W."/>
            <person name="Henrissat B."/>
            <person name="Nagy L.G."/>
            <person name="Aury J.M."/>
            <person name="Wincker P."/>
            <person name="Grigoriev I.V."/>
            <person name="Bonfante P."/>
            <person name="Martin F.M."/>
        </authorList>
    </citation>
    <scope>NUCLEOTIDE SEQUENCE [LARGE SCALE GENOMIC DNA]</scope>
    <source>
        <strain evidence="3 4">120613-1</strain>
    </source>
</reference>
<keyword evidence="1" id="KW-0812">Transmembrane</keyword>
<name>A0A3N4J0X4_9PEZI</name>
<evidence type="ECO:0000313" key="4">
    <source>
        <dbReference type="Proteomes" id="UP000276215"/>
    </source>
</evidence>
<dbReference type="Proteomes" id="UP000276215">
    <property type="component" value="Unassembled WGS sequence"/>
</dbReference>
<dbReference type="InterPro" id="IPR058353">
    <property type="entry name" value="DUF8040"/>
</dbReference>
<keyword evidence="1" id="KW-1133">Transmembrane helix</keyword>
<feature type="transmembrane region" description="Helical" evidence="1">
    <location>
        <begin position="12"/>
        <end position="33"/>
    </location>
</feature>
<sequence length="117" mass="13321">MASQEEKNKLLKIMTLITGTIAIAAGTVVNQLVDQENQKMPCRTSSRSGYEYTRELLISVHPGRIKECLWMELLVFPKLCKKLRKYGGLQDTKNSTIEHQVYIFFHTVSTDSSNCHS</sequence>